<gene>
    <name evidence="2" type="ORF">FB466_0846</name>
</gene>
<dbReference type="EMBL" id="VFPN01000001">
    <property type="protein sequence ID" value="TQM66025.1"/>
    <property type="molecule type" value="Genomic_DNA"/>
</dbReference>
<keyword evidence="1" id="KW-0732">Signal</keyword>
<evidence type="ECO:0000256" key="1">
    <source>
        <dbReference type="SAM" id="SignalP"/>
    </source>
</evidence>
<dbReference type="AlphaFoldDB" id="A0A543I602"/>
<dbReference type="PROSITE" id="PS51257">
    <property type="entry name" value="PROKAR_LIPOPROTEIN"/>
    <property type="match status" value="1"/>
</dbReference>
<protein>
    <submittedName>
        <fullName evidence="2">Uncharacterized protein</fullName>
    </submittedName>
</protein>
<dbReference type="Proteomes" id="UP000318331">
    <property type="component" value="Unassembled WGS sequence"/>
</dbReference>
<evidence type="ECO:0000313" key="2">
    <source>
        <dbReference type="EMBL" id="TQM66025.1"/>
    </source>
</evidence>
<evidence type="ECO:0000313" key="3">
    <source>
        <dbReference type="Proteomes" id="UP000318331"/>
    </source>
</evidence>
<feature type="chain" id="PRO_5039729496" evidence="1">
    <location>
        <begin position="26"/>
        <end position="136"/>
    </location>
</feature>
<keyword evidence="3" id="KW-1185">Reference proteome</keyword>
<reference evidence="2 3" key="1">
    <citation type="submission" date="2019-06" db="EMBL/GenBank/DDBJ databases">
        <title>Sequencing the genomes of 1000 actinobacteria strains.</title>
        <authorList>
            <person name="Klenk H.-P."/>
        </authorList>
    </citation>
    <scope>NUCLEOTIDE SEQUENCE [LARGE SCALE GENOMIC DNA]</scope>
    <source>
        <strain evidence="2 3">DSM 18031</strain>
    </source>
</reference>
<name>A0A543I602_9MICO</name>
<proteinExistence type="predicted"/>
<comment type="caution">
    <text evidence="2">The sequence shown here is derived from an EMBL/GenBank/DDBJ whole genome shotgun (WGS) entry which is preliminary data.</text>
</comment>
<feature type="signal peptide" evidence="1">
    <location>
        <begin position="1"/>
        <end position="25"/>
    </location>
</feature>
<organism evidence="2 3">
    <name type="scientific">Klugiella xanthotipulae</name>
    <dbReference type="NCBI Taxonomy" id="244735"/>
    <lineage>
        <taxon>Bacteria</taxon>
        <taxon>Bacillati</taxon>
        <taxon>Actinomycetota</taxon>
        <taxon>Actinomycetes</taxon>
        <taxon>Micrococcales</taxon>
        <taxon>Microbacteriaceae</taxon>
        <taxon>Klugiella</taxon>
    </lineage>
</organism>
<accession>A0A543I602</accession>
<sequence>MQPVPKKLWTTLCVALSISVLTSCAQPLNTEAEERTPPEAVRVGAAIQIDIPQTDLVVALVSVESSWASLKVISDDPRQEKNLKLAEGQNDIAFGYLIEVCSIYESTTGSNAPGGNPDWVSVHATLSPDGLICSEG</sequence>